<feature type="compositionally biased region" description="Basic residues" evidence="1">
    <location>
        <begin position="952"/>
        <end position="961"/>
    </location>
</feature>
<feature type="domain" description="EDRF1 N-terminal" evidence="2">
    <location>
        <begin position="123"/>
        <end position="167"/>
    </location>
</feature>
<feature type="compositionally biased region" description="Polar residues" evidence="1">
    <location>
        <begin position="664"/>
        <end position="673"/>
    </location>
</feature>
<reference evidence="3 4" key="1">
    <citation type="journal article" date="2008" name="Science">
        <title>The Physcomitrella genome reveals evolutionary insights into the conquest of land by plants.</title>
        <authorList>
            <person name="Rensing S."/>
            <person name="Lang D."/>
            <person name="Zimmer A."/>
            <person name="Terry A."/>
            <person name="Salamov A."/>
            <person name="Shapiro H."/>
            <person name="Nishiyama T."/>
            <person name="Perroud P.-F."/>
            <person name="Lindquist E."/>
            <person name="Kamisugi Y."/>
            <person name="Tanahashi T."/>
            <person name="Sakakibara K."/>
            <person name="Fujita T."/>
            <person name="Oishi K."/>
            <person name="Shin-I T."/>
            <person name="Kuroki Y."/>
            <person name="Toyoda A."/>
            <person name="Suzuki Y."/>
            <person name="Hashimoto A."/>
            <person name="Yamaguchi K."/>
            <person name="Sugano A."/>
            <person name="Kohara Y."/>
            <person name="Fujiyama A."/>
            <person name="Anterola A."/>
            <person name="Aoki S."/>
            <person name="Ashton N."/>
            <person name="Barbazuk W.B."/>
            <person name="Barker E."/>
            <person name="Bennetzen J."/>
            <person name="Bezanilla M."/>
            <person name="Blankenship R."/>
            <person name="Cho S.H."/>
            <person name="Dutcher S."/>
            <person name="Estelle M."/>
            <person name="Fawcett J.A."/>
            <person name="Gundlach H."/>
            <person name="Hanada K."/>
            <person name="Heyl A."/>
            <person name="Hicks K.A."/>
            <person name="Hugh J."/>
            <person name="Lohr M."/>
            <person name="Mayer K."/>
            <person name="Melkozernov A."/>
            <person name="Murata T."/>
            <person name="Nelson D."/>
            <person name="Pils B."/>
            <person name="Prigge M."/>
            <person name="Reiss B."/>
            <person name="Renner T."/>
            <person name="Rombauts S."/>
            <person name="Rushton P."/>
            <person name="Sanderfoot A."/>
            <person name="Schween G."/>
            <person name="Shiu S.-H."/>
            <person name="Stueber K."/>
            <person name="Theodoulou F.L."/>
            <person name="Tu H."/>
            <person name="Van de Peer Y."/>
            <person name="Verrier P.J."/>
            <person name="Waters E."/>
            <person name="Wood A."/>
            <person name="Yang L."/>
            <person name="Cove D."/>
            <person name="Cuming A."/>
            <person name="Hasebe M."/>
            <person name="Lucas S."/>
            <person name="Mishler D.B."/>
            <person name="Reski R."/>
            <person name="Grigoriev I."/>
            <person name="Quatrano R.S."/>
            <person name="Boore J.L."/>
        </authorList>
    </citation>
    <scope>NUCLEOTIDE SEQUENCE [LARGE SCALE GENOMIC DNA]</scope>
    <source>
        <strain evidence="3 4">cv. Gransden 2004</strain>
    </source>
</reference>
<protein>
    <recommendedName>
        <fullName evidence="2">EDRF1 N-terminal domain-containing protein</fullName>
    </recommendedName>
</protein>
<gene>
    <name evidence="3" type="primary">LOC112292928</name>
</gene>
<name>A0A7I4AZU9_PHYPA</name>
<feature type="compositionally biased region" description="Pro residues" evidence="1">
    <location>
        <begin position="232"/>
        <end position="242"/>
    </location>
</feature>
<dbReference type="GO" id="GO:0045893">
    <property type="term" value="P:positive regulation of DNA-templated transcription"/>
    <property type="evidence" value="ECO:0000318"/>
    <property type="project" value="GO_Central"/>
</dbReference>
<feature type="compositionally biased region" description="Polar residues" evidence="1">
    <location>
        <begin position="637"/>
        <end position="646"/>
    </location>
</feature>
<keyword evidence="4" id="KW-1185">Reference proteome</keyword>
<sequence length="1469" mass="161600">MMRRDGCVGQLQVQSAQAAVPLGFICGSLPVPTVNPSSTPFSPTEAALVPAINLLSQRTGAPRYRLLPTDTDLNTAPSHRMPSDELLQVTASHDANGLCNPWEGDYLMQPLARKCESLAVSALAGYGDEIDVVAPVDILKQIFKTPYCKSRVSVAVHRIGHTLILNSGPDIEEGDKIVRGKKNQAKAMDRNLFSKFVQHSVHDDASEVPDSPKTCHSEGSIPPSTRRRSPARQPPGTVPPGFGPLKSWRVPWQVVDDSCSESASCYSEDDVRSGPSRGSKKGKQRVISRRNGCEGGLDFQKGNFIREQQQNSNFMAKDPDNPPRQTATENFLRVLFWQFQNLRMLLGSDLLLFSNEKHVAVSLHLMEIGRQVTPLMWLDAWLDNVMASIPELAVCYHRNGVVQGYELLKTDDIFLLKGLSEDGTAFFSPHVVQQNASSVLRFLQENCKQDPGTYWLFKNAGEDLMQLFDLSVISKARNTCGDTQDQKRGMLPPSRNRGNGHYSLPLAMLLYRLANRLSRSQDPADRMKCAKIFGKCLEYMDEQEHLVIRASAHEHAARLILACYKQLGVMLQPLLIEGNDDDTAVKDDAEQPVLELPPTDTTPGLLEEPAPEIIDHKLNIEDSSNIIPCVQDCQETSPENLANSADENAESFDDPTPTDLVLASPSTVGTSSFSHDRHEGAPDGQGETEGGLTVSDPVPQIIQALADPVSARLAAVHHLSQAIKSLRWQRQLQDVGENRASAERVGLRPNRYPNRFTECVCGEPECVAICDFRDIEVGFGMDEKLWQLLLLLGESYLTLGQAYKEDGQFSRALKAAELACLVRGSTPRPEKTINTTGGSNGANCTPSEVLKDKGLFWGQVWVLVGDVFAEIQRSMGESDVPTHLDASQGEELKMAQEVMKEVKRLKKKVGRFQVSCEICSLTSCSCQSDRASSGISASSSNSFSSEKSAGKYARKHGKKNNKSPPTPTDILGREKGTLSSEAYSKETSITSGANVVEPGLNGTVGEDSTHLDIFMYFKKPLLNDWEKNLSCASECYSCAVGAFADSIHLREYEGALRKKGWVCNELGRRRLAQGNVKSAEAAFETAIVAFRAVKDLPNIVLVYCNLAHGRRAAAEVFASQLSNWEECQLPHFYQAFVNTVAEARFLYQEALEFYGEGRRELMALGDGVERTMRGLYNEVFTQLAHTYLKLGMLLAREDKFLKAHRKTKGQKTVGDQVLPSDRKTGISAKEAISKALVLYESLGSLRAQEAAYAQFQLACQQRDSCLFALAMQAEELNTEKRDTKLHGAKRLASMADRYWQRALEYYRAASHPDMFLQILMERSSMCLAMAPSSQPNAMMEQALLHLLEGCRAVKFRVREDGEDTTPRVSSDVSAVFTSQLQRLLKTILGAALSASKPSGSAQTRSRKSDNGGRNEISGSTPKVWLLIQKRTAEIGGVSDGPGDGGGGLIPLRRALAARGFGHQNRVGSD</sequence>
<proteinExistence type="predicted"/>
<feature type="compositionally biased region" description="Low complexity" evidence="1">
    <location>
        <begin position="928"/>
        <end position="947"/>
    </location>
</feature>
<evidence type="ECO:0000313" key="4">
    <source>
        <dbReference type="Proteomes" id="UP000006727"/>
    </source>
</evidence>
<feature type="region of interest" description="Disordered" evidence="1">
    <location>
        <begin position="637"/>
        <end position="692"/>
    </location>
</feature>
<dbReference type="InParanoid" id="A0A7I4AZU9"/>
<feature type="region of interest" description="Disordered" evidence="1">
    <location>
        <begin position="927"/>
        <end position="974"/>
    </location>
</feature>
<dbReference type="EnsemblPlants" id="Pp3c15_6360V3.2">
    <property type="protein sequence ID" value="Pp3c15_6360V3.2"/>
    <property type="gene ID" value="Pp3c15_6360"/>
</dbReference>
<evidence type="ECO:0000313" key="3">
    <source>
        <dbReference type="EnsemblPlants" id="Pp3c15_6360V3.2"/>
    </source>
</evidence>
<dbReference type="FunCoup" id="A0A7I4AZU9">
    <property type="interactions" value="1155"/>
</dbReference>
<dbReference type="Proteomes" id="UP000006727">
    <property type="component" value="Chromosome 15"/>
</dbReference>
<dbReference type="EMBL" id="ABEU02000015">
    <property type="status" value="NOT_ANNOTATED_CDS"/>
    <property type="molecule type" value="Genomic_DNA"/>
</dbReference>
<feature type="region of interest" description="Disordered" evidence="1">
    <location>
        <begin position="1395"/>
        <end position="1417"/>
    </location>
</feature>
<dbReference type="Gramene" id="Pp3c15_6360V3.2">
    <property type="protein sequence ID" value="Pp3c15_6360V3.2"/>
    <property type="gene ID" value="Pp3c15_6360"/>
</dbReference>
<feature type="compositionally biased region" description="Basic residues" evidence="1">
    <location>
        <begin position="278"/>
        <end position="288"/>
    </location>
</feature>
<evidence type="ECO:0000259" key="2">
    <source>
        <dbReference type="Pfam" id="PF23788"/>
    </source>
</evidence>
<dbReference type="PANTHER" id="PTHR15000:SF1">
    <property type="entry name" value="ERYTHROID DIFFERENTIATION-RELATED FACTOR 1"/>
    <property type="match status" value="1"/>
</dbReference>
<feature type="domain" description="EDRF1 N-terminal" evidence="2">
    <location>
        <begin position="319"/>
        <end position="559"/>
    </location>
</feature>
<feature type="region of interest" description="Disordered" evidence="1">
    <location>
        <begin position="203"/>
        <end position="244"/>
    </location>
</feature>
<accession>A0A7I4AZU9</accession>
<evidence type="ECO:0000256" key="1">
    <source>
        <dbReference type="SAM" id="MobiDB-lite"/>
    </source>
</evidence>
<organism evidence="3 4">
    <name type="scientific">Physcomitrium patens</name>
    <name type="common">Spreading-leaved earth moss</name>
    <name type="synonym">Physcomitrella patens</name>
    <dbReference type="NCBI Taxonomy" id="3218"/>
    <lineage>
        <taxon>Eukaryota</taxon>
        <taxon>Viridiplantae</taxon>
        <taxon>Streptophyta</taxon>
        <taxon>Embryophyta</taxon>
        <taxon>Bryophyta</taxon>
        <taxon>Bryophytina</taxon>
        <taxon>Bryopsida</taxon>
        <taxon>Funariidae</taxon>
        <taxon>Funariales</taxon>
        <taxon>Funariaceae</taxon>
        <taxon>Physcomitrium</taxon>
    </lineage>
</organism>
<dbReference type="InterPro" id="IPR011990">
    <property type="entry name" value="TPR-like_helical_dom_sf"/>
</dbReference>
<feature type="region of interest" description="Disordered" evidence="1">
    <location>
        <begin position="264"/>
        <end position="300"/>
    </location>
</feature>
<reference evidence="3 4" key="2">
    <citation type="journal article" date="2018" name="Plant J.">
        <title>The Physcomitrella patens chromosome-scale assembly reveals moss genome structure and evolution.</title>
        <authorList>
            <person name="Lang D."/>
            <person name="Ullrich K.K."/>
            <person name="Murat F."/>
            <person name="Fuchs J."/>
            <person name="Jenkins J."/>
            <person name="Haas F.B."/>
            <person name="Piednoel M."/>
            <person name="Gundlach H."/>
            <person name="Van Bel M."/>
            <person name="Meyberg R."/>
            <person name="Vives C."/>
            <person name="Morata J."/>
            <person name="Symeonidi A."/>
            <person name="Hiss M."/>
            <person name="Muchero W."/>
            <person name="Kamisugi Y."/>
            <person name="Saleh O."/>
            <person name="Blanc G."/>
            <person name="Decker E.L."/>
            <person name="van Gessel N."/>
            <person name="Grimwood J."/>
            <person name="Hayes R.D."/>
            <person name="Graham S.W."/>
            <person name="Gunter L.E."/>
            <person name="McDaniel S.F."/>
            <person name="Hoernstein S.N.W."/>
            <person name="Larsson A."/>
            <person name="Li F.W."/>
            <person name="Perroud P.F."/>
            <person name="Phillips J."/>
            <person name="Ranjan P."/>
            <person name="Rokshar D.S."/>
            <person name="Rothfels C.J."/>
            <person name="Schneider L."/>
            <person name="Shu S."/>
            <person name="Stevenson D.W."/>
            <person name="Thummler F."/>
            <person name="Tillich M."/>
            <person name="Villarreal Aguilar J.C."/>
            <person name="Widiez T."/>
            <person name="Wong G.K."/>
            <person name="Wymore A."/>
            <person name="Zhang Y."/>
            <person name="Zimmer A.D."/>
            <person name="Quatrano R.S."/>
            <person name="Mayer K.F.X."/>
            <person name="Goodstein D."/>
            <person name="Casacuberta J.M."/>
            <person name="Vandepoele K."/>
            <person name="Reski R."/>
            <person name="Cuming A.C."/>
            <person name="Tuskan G.A."/>
            <person name="Maumus F."/>
            <person name="Salse J."/>
            <person name="Schmutz J."/>
            <person name="Rensing S.A."/>
        </authorList>
    </citation>
    <scope>NUCLEOTIDE SEQUENCE [LARGE SCALE GENOMIC DNA]</scope>
    <source>
        <strain evidence="3 4">cv. Gransden 2004</strain>
    </source>
</reference>
<dbReference type="Pfam" id="PF23788">
    <property type="entry name" value="EDRF1_N"/>
    <property type="match status" value="2"/>
</dbReference>
<dbReference type="PANTHER" id="PTHR15000">
    <property type="entry name" value="ERYTHROID DIFFERENTIATION-RELATED FACTOR 1"/>
    <property type="match status" value="1"/>
</dbReference>
<reference evidence="3" key="3">
    <citation type="submission" date="2020-12" db="UniProtKB">
        <authorList>
            <consortium name="EnsemblPlants"/>
        </authorList>
    </citation>
    <scope>IDENTIFICATION</scope>
</reference>
<dbReference type="SUPFAM" id="SSF48452">
    <property type="entry name" value="TPR-like"/>
    <property type="match status" value="1"/>
</dbReference>
<dbReference type="InterPro" id="IPR056582">
    <property type="entry name" value="EDRF1_N"/>
</dbReference>